<keyword evidence="1" id="KW-0479">Metal-binding</keyword>
<evidence type="ECO:0000256" key="2">
    <source>
        <dbReference type="ARBA" id="ARBA00022771"/>
    </source>
</evidence>
<feature type="domain" description="MYND-type" evidence="5">
    <location>
        <begin position="149"/>
        <end position="198"/>
    </location>
</feature>
<keyword evidence="3" id="KW-0862">Zinc</keyword>
<evidence type="ECO:0000313" key="6">
    <source>
        <dbReference type="EMBL" id="KAF6755103.1"/>
    </source>
</evidence>
<dbReference type="Proteomes" id="UP000521943">
    <property type="component" value="Unassembled WGS sequence"/>
</dbReference>
<gene>
    <name evidence="6" type="ORF">DFP72DRAFT_347846</name>
</gene>
<proteinExistence type="predicted"/>
<keyword evidence="7" id="KW-1185">Reference proteome</keyword>
<dbReference type="AlphaFoldDB" id="A0A8H6M4A2"/>
<comment type="caution">
    <text evidence="6">The sequence shown here is derived from an EMBL/GenBank/DDBJ whole genome shotgun (WGS) entry which is preliminary data.</text>
</comment>
<dbReference type="OrthoDB" id="3127708at2759"/>
<accession>A0A8H6M4A2</accession>
<dbReference type="PROSITE" id="PS50865">
    <property type="entry name" value="ZF_MYND_2"/>
    <property type="match status" value="1"/>
</dbReference>
<reference evidence="6 7" key="1">
    <citation type="submission" date="2020-07" db="EMBL/GenBank/DDBJ databases">
        <title>Comparative genomics of pyrophilous fungi reveals a link between fire events and developmental genes.</title>
        <authorList>
            <consortium name="DOE Joint Genome Institute"/>
            <person name="Steindorff A.S."/>
            <person name="Carver A."/>
            <person name="Calhoun S."/>
            <person name="Stillman K."/>
            <person name="Liu H."/>
            <person name="Lipzen A."/>
            <person name="Pangilinan J."/>
            <person name="Labutti K."/>
            <person name="Bruns T.D."/>
            <person name="Grigoriev I.V."/>
        </authorList>
    </citation>
    <scope>NUCLEOTIDE SEQUENCE [LARGE SCALE GENOMIC DNA]</scope>
    <source>
        <strain evidence="6 7">CBS 144469</strain>
    </source>
</reference>
<sequence>MSRQGFPSKQTLALVGFVELGVEGNVTGHDFWTPIVNATAKLAIAVAIRDSEPAETFAKMFEAGFFFCITRCLPYVSEGSRLPLKIMQPYMHGQKVIEALFSRRGDFEMFRDRRGLPKRVEAVCLAFEVNMTIARTVYISRGAVPISLCSNLKHSTSRPSYIEGGDEPLKTCSACRAVFYCSPICQEEDWRTLHKEECCVLAQKGTNLRGIKTTLGSVRTKREQLAYLKYALDSDLDIIHGKPATRKGLRVSSEGRTIRFLDFSNSPAQWPEAGSKVELDFTGIDCEWAERIDKCISGTERELLNNPDQVFIFVEGMFSLAQFRRTCVFVTMREDPNAPKEYRWEVVTSVFRER</sequence>
<organism evidence="6 7">
    <name type="scientific">Ephemerocybe angulata</name>
    <dbReference type="NCBI Taxonomy" id="980116"/>
    <lineage>
        <taxon>Eukaryota</taxon>
        <taxon>Fungi</taxon>
        <taxon>Dikarya</taxon>
        <taxon>Basidiomycota</taxon>
        <taxon>Agaricomycotina</taxon>
        <taxon>Agaricomycetes</taxon>
        <taxon>Agaricomycetidae</taxon>
        <taxon>Agaricales</taxon>
        <taxon>Agaricineae</taxon>
        <taxon>Psathyrellaceae</taxon>
        <taxon>Ephemerocybe</taxon>
    </lineage>
</organism>
<evidence type="ECO:0000256" key="1">
    <source>
        <dbReference type="ARBA" id="ARBA00022723"/>
    </source>
</evidence>
<dbReference type="Gene3D" id="6.10.140.2220">
    <property type="match status" value="1"/>
</dbReference>
<evidence type="ECO:0000256" key="4">
    <source>
        <dbReference type="PROSITE-ProRule" id="PRU00134"/>
    </source>
</evidence>
<dbReference type="GO" id="GO:0008270">
    <property type="term" value="F:zinc ion binding"/>
    <property type="evidence" value="ECO:0007669"/>
    <property type="project" value="UniProtKB-KW"/>
</dbReference>
<dbReference type="SUPFAM" id="SSF144232">
    <property type="entry name" value="HIT/MYND zinc finger-like"/>
    <property type="match status" value="1"/>
</dbReference>
<dbReference type="Pfam" id="PF01753">
    <property type="entry name" value="zf-MYND"/>
    <property type="match status" value="1"/>
</dbReference>
<evidence type="ECO:0000256" key="3">
    <source>
        <dbReference type="ARBA" id="ARBA00022833"/>
    </source>
</evidence>
<name>A0A8H6M4A2_9AGAR</name>
<evidence type="ECO:0000259" key="5">
    <source>
        <dbReference type="PROSITE" id="PS50865"/>
    </source>
</evidence>
<dbReference type="EMBL" id="JACGCI010000031">
    <property type="protein sequence ID" value="KAF6755103.1"/>
    <property type="molecule type" value="Genomic_DNA"/>
</dbReference>
<dbReference type="InterPro" id="IPR002893">
    <property type="entry name" value="Znf_MYND"/>
</dbReference>
<keyword evidence="2 4" id="KW-0863">Zinc-finger</keyword>
<evidence type="ECO:0000313" key="7">
    <source>
        <dbReference type="Proteomes" id="UP000521943"/>
    </source>
</evidence>
<protein>
    <recommendedName>
        <fullName evidence="5">MYND-type domain-containing protein</fullName>
    </recommendedName>
</protein>